<protein>
    <submittedName>
        <fullName evidence="2">HD domain-containing protein</fullName>
    </submittedName>
</protein>
<sequence>MTTGALVEKMIAFYNGNLHDINHFLKVHAYAKTIGELEGLDPLMQRTLEVAAIVHDIACPLCREKYGNTNGKRQEEHGEALAREFLDGTGCPDGLVERVCYLVAHHHTYTNVDGMDYQILLEADFLVNADESGMGEKAILNTLQKVFKTRSGIRLLKEIYQVA</sequence>
<dbReference type="SUPFAM" id="SSF109604">
    <property type="entry name" value="HD-domain/PDEase-like"/>
    <property type="match status" value="1"/>
</dbReference>
<gene>
    <name evidence="2" type="ORF">EDD78_10435</name>
</gene>
<reference evidence="2 3" key="1">
    <citation type="submission" date="2019-03" db="EMBL/GenBank/DDBJ databases">
        <title>Genomic Encyclopedia of Type Strains, Phase IV (KMG-IV): sequencing the most valuable type-strain genomes for metagenomic binning, comparative biology and taxonomic classification.</title>
        <authorList>
            <person name="Goeker M."/>
        </authorList>
    </citation>
    <scope>NUCLEOTIDE SEQUENCE [LARGE SCALE GENOMIC DNA]</scope>
    <source>
        <strain evidence="2 3">DSM 100433</strain>
    </source>
</reference>
<organism evidence="2 3">
    <name type="scientific">Harryflintia acetispora</name>
    <dbReference type="NCBI Taxonomy" id="1849041"/>
    <lineage>
        <taxon>Bacteria</taxon>
        <taxon>Bacillati</taxon>
        <taxon>Bacillota</taxon>
        <taxon>Clostridia</taxon>
        <taxon>Eubacteriales</taxon>
        <taxon>Oscillospiraceae</taxon>
        <taxon>Harryflintia</taxon>
    </lineage>
</organism>
<evidence type="ECO:0000259" key="1">
    <source>
        <dbReference type="Pfam" id="PF01966"/>
    </source>
</evidence>
<dbReference type="EMBL" id="SLUK01000004">
    <property type="protein sequence ID" value="TCL43701.1"/>
    <property type="molecule type" value="Genomic_DNA"/>
</dbReference>
<keyword evidence="3" id="KW-1185">Reference proteome</keyword>
<evidence type="ECO:0000313" key="3">
    <source>
        <dbReference type="Proteomes" id="UP000294682"/>
    </source>
</evidence>
<accession>A0A9X8UJI6</accession>
<dbReference type="RefSeq" id="WP_132084316.1">
    <property type="nucleotide sequence ID" value="NZ_SLUK01000004.1"/>
</dbReference>
<dbReference type="AlphaFoldDB" id="A0A9X8UJI6"/>
<name>A0A9X8UJI6_9FIRM</name>
<dbReference type="InterPro" id="IPR006674">
    <property type="entry name" value="HD_domain"/>
</dbReference>
<dbReference type="InterPro" id="IPR003607">
    <property type="entry name" value="HD/PDEase_dom"/>
</dbReference>
<evidence type="ECO:0000313" key="2">
    <source>
        <dbReference type="EMBL" id="TCL43701.1"/>
    </source>
</evidence>
<dbReference type="CDD" id="cd00077">
    <property type="entry name" value="HDc"/>
    <property type="match status" value="1"/>
</dbReference>
<dbReference type="Pfam" id="PF01966">
    <property type="entry name" value="HD"/>
    <property type="match status" value="1"/>
</dbReference>
<dbReference type="Proteomes" id="UP000294682">
    <property type="component" value="Unassembled WGS sequence"/>
</dbReference>
<feature type="domain" description="HD" evidence="1">
    <location>
        <begin position="21"/>
        <end position="111"/>
    </location>
</feature>
<dbReference type="Gene3D" id="1.10.3210.10">
    <property type="entry name" value="Hypothetical protein af1432"/>
    <property type="match status" value="1"/>
</dbReference>
<comment type="caution">
    <text evidence="2">The sequence shown here is derived from an EMBL/GenBank/DDBJ whole genome shotgun (WGS) entry which is preliminary data.</text>
</comment>
<proteinExistence type="predicted"/>